<dbReference type="Pfam" id="PF01252">
    <property type="entry name" value="Peptidase_A8"/>
    <property type="match status" value="1"/>
</dbReference>
<keyword evidence="4 9" id="KW-0812">Transmembrane</keyword>
<dbReference type="GO" id="GO:0004190">
    <property type="term" value="F:aspartic-type endopeptidase activity"/>
    <property type="evidence" value="ECO:0007669"/>
    <property type="project" value="UniProtKB-UniRule"/>
</dbReference>
<feature type="transmembrane region" description="Helical" evidence="9">
    <location>
        <begin position="123"/>
        <end position="141"/>
    </location>
</feature>
<feature type="active site" evidence="9">
    <location>
        <position position="172"/>
    </location>
</feature>
<evidence type="ECO:0000256" key="3">
    <source>
        <dbReference type="ARBA" id="ARBA00022670"/>
    </source>
</evidence>
<feature type="active site" evidence="9">
    <location>
        <position position="157"/>
    </location>
</feature>
<keyword evidence="14" id="KW-1185">Reference proteome</keyword>
<evidence type="ECO:0000256" key="1">
    <source>
        <dbReference type="ARBA" id="ARBA00006139"/>
    </source>
</evidence>
<evidence type="ECO:0000256" key="7">
    <source>
        <dbReference type="ARBA" id="ARBA00022989"/>
    </source>
</evidence>
<evidence type="ECO:0000256" key="4">
    <source>
        <dbReference type="ARBA" id="ARBA00022692"/>
    </source>
</evidence>
<keyword evidence="2 9" id="KW-1003">Cell membrane</keyword>
<dbReference type="NCBIfam" id="TIGR00077">
    <property type="entry name" value="lspA"/>
    <property type="match status" value="1"/>
</dbReference>
<dbReference type="HAMAP" id="MF_00161">
    <property type="entry name" value="LspA"/>
    <property type="match status" value="1"/>
</dbReference>
<sequence>MPCRSTPRRSTARRLHQPATRALAATEPQAEVRASPVSVRALVTLAVVALAVYGLDQLSKFLIVSNLTEGELVRVLGEVLQFHFVKNSGAAFSFASGSTWIFSIAASAVTVFIIGFSRRIRSVGWAVLFGMLLGGTTGNLTDRLFREPGFGVGHVVDFIQVIGFPAIFNIADSFIVASMGLFIILTIRGVGLDGKRGHGTAPADAASDVEPQPPTSHDSK</sequence>
<dbReference type="GO" id="GO:0006508">
    <property type="term" value="P:proteolysis"/>
    <property type="evidence" value="ECO:0007669"/>
    <property type="project" value="UniProtKB-KW"/>
</dbReference>
<evidence type="ECO:0000313" key="14">
    <source>
        <dbReference type="Proteomes" id="UP000321379"/>
    </source>
</evidence>
<comment type="catalytic activity">
    <reaction evidence="9 10">
        <text>Release of signal peptides from bacterial membrane prolipoproteins. Hydrolyzes -Xaa-Yaa-Zaa-|-(S,diacylglyceryl)Cys-, in which Xaa is hydrophobic (preferably Leu), and Yaa (Ala or Ser) and Zaa (Gly or Ala) have small, neutral side chains.</text>
        <dbReference type="EC" id="3.4.23.36"/>
    </reaction>
</comment>
<comment type="subcellular location">
    <subcellularLocation>
        <location evidence="9">Cell membrane</location>
        <topology evidence="9">Multi-pass membrane protein</topology>
    </subcellularLocation>
</comment>
<comment type="function">
    <text evidence="9 10">This protein specifically catalyzes the removal of signal peptides from prolipoproteins.</text>
</comment>
<reference evidence="13 14" key="1">
    <citation type="submission" date="2019-08" db="EMBL/GenBank/DDBJ databases">
        <title>Bacterial whole genome sequence for Glaciihabitans sp. CHu50b-6-2.</title>
        <authorList>
            <person name="Jin L."/>
        </authorList>
    </citation>
    <scope>NUCLEOTIDE SEQUENCE [LARGE SCALE GENOMIC DNA]</scope>
    <source>
        <strain evidence="13 14">CHu50b-6-2</strain>
    </source>
</reference>
<dbReference type="EC" id="3.4.23.36" evidence="9"/>
<keyword evidence="8 9" id="KW-0472">Membrane</keyword>
<evidence type="ECO:0000313" key="13">
    <source>
        <dbReference type="EMBL" id="TXN30689.1"/>
    </source>
</evidence>
<evidence type="ECO:0000256" key="9">
    <source>
        <dbReference type="HAMAP-Rule" id="MF_00161"/>
    </source>
</evidence>
<accession>A0A5C8UR69</accession>
<dbReference type="PANTHER" id="PTHR33695">
    <property type="entry name" value="LIPOPROTEIN SIGNAL PEPTIDASE"/>
    <property type="match status" value="1"/>
</dbReference>
<evidence type="ECO:0000256" key="10">
    <source>
        <dbReference type="RuleBase" id="RU000594"/>
    </source>
</evidence>
<keyword evidence="6 9" id="KW-0378">Hydrolase</keyword>
<dbReference type="PANTHER" id="PTHR33695:SF1">
    <property type="entry name" value="LIPOPROTEIN SIGNAL PEPTIDASE"/>
    <property type="match status" value="1"/>
</dbReference>
<feature type="region of interest" description="Disordered" evidence="12">
    <location>
        <begin position="198"/>
        <end position="220"/>
    </location>
</feature>
<organism evidence="13 14">
    <name type="scientific">Lacisediminihabitans profunda</name>
    <dbReference type="NCBI Taxonomy" id="2594790"/>
    <lineage>
        <taxon>Bacteria</taxon>
        <taxon>Bacillati</taxon>
        <taxon>Actinomycetota</taxon>
        <taxon>Actinomycetes</taxon>
        <taxon>Micrococcales</taxon>
        <taxon>Microbacteriaceae</taxon>
        <taxon>Lacisediminihabitans</taxon>
    </lineage>
</organism>
<protein>
    <recommendedName>
        <fullName evidence="9">Lipoprotein signal peptidase</fullName>
        <ecNumber evidence="9">3.4.23.36</ecNumber>
    </recommendedName>
    <alternativeName>
        <fullName evidence="9">Prolipoprotein signal peptidase</fullName>
    </alternativeName>
    <alternativeName>
        <fullName evidence="9">Signal peptidase II</fullName>
        <shortName evidence="9">SPase II</shortName>
    </alternativeName>
</protein>
<evidence type="ECO:0000256" key="11">
    <source>
        <dbReference type="RuleBase" id="RU004181"/>
    </source>
</evidence>
<keyword evidence="5 9" id="KW-0064">Aspartyl protease</keyword>
<keyword evidence="7 9" id="KW-1133">Transmembrane helix</keyword>
<evidence type="ECO:0000256" key="8">
    <source>
        <dbReference type="ARBA" id="ARBA00023136"/>
    </source>
</evidence>
<comment type="caution">
    <text evidence="13">The sequence shown here is derived from an EMBL/GenBank/DDBJ whole genome shotgun (WGS) entry which is preliminary data.</text>
</comment>
<dbReference type="Proteomes" id="UP000321379">
    <property type="component" value="Unassembled WGS sequence"/>
</dbReference>
<evidence type="ECO:0000256" key="12">
    <source>
        <dbReference type="SAM" id="MobiDB-lite"/>
    </source>
</evidence>
<name>A0A5C8UR69_9MICO</name>
<dbReference type="InterPro" id="IPR001872">
    <property type="entry name" value="Peptidase_A8"/>
</dbReference>
<dbReference type="EMBL" id="VRMG01000006">
    <property type="protein sequence ID" value="TXN30689.1"/>
    <property type="molecule type" value="Genomic_DNA"/>
</dbReference>
<dbReference type="PRINTS" id="PR00781">
    <property type="entry name" value="LIPOSIGPTASE"/>
</dbReference>
<gene>
    <name evidence="9 13" type="primary">lspA</name>
    <name evidence="13" type="ORF">FVP33_09265</name>
</gene>
<evidence type="ECO:0000256" key="6">
    <source>
        <dbReference type="ARBA" id="ARBA00022801"/>
    </source>
</evidence>
<feature type="transmembrane region" description="Helical" evidence="9">
    <location>
        <begin position="161"/>
        <end position="187"/>
    </location>
</feature>
<evidence type="ECO:0000256" key="2">
    <source>
        <dbReference type="ARBA" id="ARBA00022475"/>
    </source>
</evidence>
<dbReference type="PROSITE" id="PS00855">
    <property type="entry name" value="SPASE_II"/>
    <property type="match status" value="1"/>
</dbReference>
<proteinExistence type="inferred from homology"/>
<dbReference type="AlphaFoldDB" id="A0A5C8UR69"/>
<feature type="transmembrane region" description="Helical" evidence="9">
    <location>
        <begin position="90"/>
        <end position="116"/>
    </location>
</feature>
<dbReference type="UniPathway" id="UPA00665"/>
<evidence type="ECO:0000256" key="5">
    <source>
        <dbReference type="ARBA" id="ARBA00022750"/>
    </source>
</evidence>
<dbReference type="GO" id="GO:0005886">
    <property type="term" value="C:plasma membrane"/>
    <property type="evidence" value="ECO:0007669"/>
    <property type="project" value="UniProtKB-SubCell"/>
</dbReference>
<keyword evidence="3 9" id="KW-0645">Protease</keyword>
<comment type="similarity">
    <text evidence="1 9 11">Belongs to the peptidase A8 family.</text>
</comment>
<comment type="pathway">
    <text evidence="9">Protein modification; lipoprotein biosynthesis (signal peptide cleavage).</text>
</comment>
<feature type="transmembrane region" description="Helical" evidence="9">
    <location>
        <begin position="37"/>
        <end position="55"/>
    </location>
</feature>